<name>A0A1S2LAA5_9BACI</name>
<organism evidence="1 2">
    <name type="scientific">Anaerobacillus arseniciselenatis</name>
    <dbReference type="NCBI Taxonomy" id="85682"/>
    <lineage>
        <taxon>Bacteria</taxon>
        <taxon>Bacillati</taxon>
        <taxon>Bacillota</taxon>
        <taxon>Bacilli</taxon>
        <taxon>Bacillales</taxon>
        <taxon>Bacillaceae</taxon>
        <taxon>Anaerobacillus</taxon>
    </lineage>
</organism>
<gene>
    <name evidence="1" type="ORF">BKP35_16335</name>
</gene>
<sequence>MSERLSLKLVIQWFVLYKLKNIPLTMQELYNALENESSPPTKPGMTRRSYSIDKVYLHVKELCDKGEVVEVKGEGVASYSITKSGHQEEIERRNDLKSRISVTLHALEVMELDLMISSKKLQVQMVPQVDREFLRSLISIKDVVRYFIIDELQQESPLSMKELYKRMDNRYGWVCSNTYFHYVGRNELCEGVNEYNKPIEVETLLIDKWERIHTRQQSRVYSISDLDRALQWKERFVEDAIYSVKAAKVFVKGVLDLLKT</sequence>
<dbReference type="Proteomes" id="UP000180098">
    <property type="component" value="Unassembled WGS sequence"/>
</dbReference>
<protein>
    <submittedName>
        <fullName evidence="1">Uncharacterized protein</fullName>
    </submittedName>
</protein>
<dbReference type="AlphaFoldDB" id="A0A1S2LAA5"/>
<dbReference type="OrthoDB" id="2447398at2"/>
<keyword evidence="2" id="KW-1185">Reference proteome</keyword>
<proteinExistence type="predicted"/>
<evidence type="ECO:0000313" key="1">
    <source>
        <dbReference type="EMBL" id="OIJ09422.1"/>
    </source>
</evidence>
<accession>A0A1S2LAA5</accession>
<evidence type="ECO:0000313" key="2">
    <source>
        <dbReference type="Proteomes" id="UP000180098"/>
    </source>
</evidence>
<reference evidence="1 2" key="1">
    <citation type="submission" date="2016-10" db="EMBL/GenBank/DDBJ databases">
        <title>Draft genome sequences of four alkaliphilic bacteria belonging to the Anaerobacillus genus.</title>
        <authorList>
            <person name="Bassil N.M."/>
            <person name="Lloyd J.R."/>
        </authorList>
    </citation>
    <scope>NUCLEOTIDE SEQUENCE [LARGE SCALE GENOMIC DNA]</scope>
    <source>
        <strain evidence="1 2">DSM 15340</strain>
    </source>
</reference>
<comment type="caution">
    <text evidence="1">The sequence shown here is derived from an EMBL/GenBank/DDBJ whole genome shotgun (WGS) entry which is preliminary data.</text>
</comment>
<dbReference type="RefSeq" id="WP_071314447.1">
    <property type="nucleotide sequence ID" value="NZ_MLQQ01000044.1"/>
</dbReference>
<dbReference type="InterPro" id="IPR036390">
    <property type="entry name" value="WH_DNA-bd_sf"/>
</dbReference>
<dbReference type="SUPFAM" id="SSF46785">
    <property type="entry name" value="Winged helix' DNA-binding domain"/>
    <property type="match status" value="1"/>
</dbReference>
<dbReference type="EMBL" id="MLQQ01000044">
    <property type="protein sequence ID" value="OIJ09422.1"/>
    <property type="molecule type" value="Genomic_DNA"/>
</dbReference>